<organism evidence="1">
    <name type="scientific">marine metagenome</name>
    <dbReference type="NCBI Taxonomy" id="408172"/>
    <lineage>
        <taxon>unclassified sequences</taxon>
        <taxon>metagenomes</taxon>
        <taxon>ecological metagenomes</taxon>
    </lineage>
</organism>
<reference evidence="1" key="1">
    <citation type="submission" date="2018-05" db="EMBL/GenBank/DDBJ databases">
        <authorList>
            <person name="Lanie J.A."/>
            <person name="Ng W.-L."/>
            <person name="Kazmierczak K.M."/>
            <person name="Andrzejewski T.M."/>
            <person name="Davidsen T.M."/>
            <person name="Wayne K.J."/>
            <person name="Tettelin H."/>
            <person name="Glass J.I."/>
            <person name="Rusch D."/>
            <person name="Podicherti R."/>
            <person name="Tsui H.-C.T."/>
            <person name="Winkler M.E."/>
        </authorList>
    </citation>
    <scope>NUCLEOTIDE SEQUENCE</scope>
</reference>
<protein>
    <submittedName>
        <fullName evidence="1">Uncharacterized protein</fullName>
    </submittedName>
</protein>
<evidence type="ECO:0000313" key="1">
    <source>
        <dbReference type="EMBL" id="SVD93837.1"/>
    </source>
</evidence>
<dbReference type="AlphaFoldDB" id="A0A382ZEA4"/>
<sequence>MMEGNKLKNTCLLHTSKTHLSNPYKHWGFSHVYY</sequence>
<dbReference type="EMBL" id="UINC01183206">
    <property type="protein sequence ID" value="SVD93837.1"/>
    <property type="molecule type" value="Genomic_DNA"/>
</dbReference>
<gene>
    <name evidence="1" type="ORF">METZ01_LOCUS446691</name>
</gene>
<proteinExistence type="predicted"/>
<accession>A0A382ZEA4</accession>
<name>A0A382ZEA4_9ZZZZ</name>